<keyword evidence="1" id="KW-0812">Transmembrane</keyword>
<evidence type="ECO:0000313" key="2">
    <source>
        <dbReference type="EMBL" id="VAW70482.1"/>
    </source>
</evidence>
<feature type="transmembrane region" description="Helical" evidence="1">
    <location>
        <begin position="52"/>
        <end position="72"/>
    </location>
</feature>
<sequence length="119" mass="13311">MKDTMIDMMVVMMPYMKPFMWFAAAVAIAGFVFIVASIAFKKDNKKTITWTSRIVLIAAFFFMAAQAAGIFLNMPPTVNFGDSSKFEFILVSFWQIGLVFLVTGIILKVINGFNKTAES</sequence>
<keyword evidence="1" id="KW-0472">Membrane</keyword>
<evidence type="ECO:0000256" key="1">
    <source>
        <dbReference type="SAM" id="Phobius"/>
    </source>
</evidence>
<organism evidence="2">
    <name type="scientific">hydrothermal vent metagenome</name>
    <dbReference type="NCBI Taxonomy" id="652676"/>
    <lineage>
        <taxon>unclassified sequences</taxon>
        <taxon>metagenomes</taxon>
        <taxon>ecological metagenomes</taxon>
    </lineage>
</organism>
<proteinExistence type="predicted"/>
<gene>
    <name evidence="2" type="ORF">MNBD_GAMMA09-2162</name>
</gene>
<dbReference type="AlphaFoldDB" id="A0A3B0Y536"/>
<keyword evidence="1" id="KW-1133">Transmembrane helix</keyword>
<reference evidence="2" key="1">
    <citation type="submission" date="2018-06" db="EMBL/GenBank/DDBJ databases">
        <authorList>
            <person name="Zhirakovskaya E."/>
        </authorList>
    </citation>
    <scope>NUCLEOTIDE SEQUENCE</scope>
</reference>
<protein>
    <submittedName>
        <fullName evidence="2">Uncharacterized protein</fullName>
    </submittedName>
</protein>
<dbReference type="EMBL" id="UOFI01000199">
    <property type="protein sequence ID" value="VAW70482.1"/>
    <property type="molecule type" value="Genomic_DNA"/>
</dbReference>
<feature type="transmembrane region" description="Helical" evidence="1">
    <location>
        <begin position="92"/>
        <end position="110"/>
    </location>
</feature>
<name>A0A3B0Y536_9ZZZZ</name>
<accession>A0A3B0Y536</accession>
<feature type="transmembrane region" description="Helical" evidence="1">
    <location>
        <begin position="20"/>
        <end position="40"/>
    </location>
</feature>